<protein>
    <recommendedName>
        <fullName evidence="9">Molybdate/tungstate import ATP-binding protein WtpC</fullName>
        <ecNumber evidence="8">7.3.2.6</ecNumber>
    </recommendedName>
</protein>
<dbReference type="InterPro" id="IPR013611">
    <property type="entry name" value="Transp-assoc_OB_typ2"/>
</dbReference>
<evidence type="ECO:0000256" key="8">
    <source>
        <dbReference type="ARBA" id="ARBA00039025"/>
    </source>
</evidence>
<comment type="similarity">
    <text evidence="6">Belongs to the ABC transporter superfamily. Sulfate/tungstate importer (TC 3.A.1.6) family.</text>
</comment>
<dbReference type="GO" id="GO:1901238">
    <property type="term" value="F:ABC-type tungstate transporter activity"/>
    <property type="evidence" value="ECO:0007669"/>
    <property type="project" value="UniProtKB-EC"/>
</dbReference>
<comment type="subcellular location">
    <subcellularLocation>
        <location evidence="1">Cell membrane</location>
        <topology evidence="1">Peripheral membrane protein</topology>
    </subcellularLocation>
</comment>
<evidence type="ECO:0000313" key="14">
    <source>
        <dbReference type="Proteomes" id="UP000628840"/>
    </source>
</evidence>
<feature type="domain" description="ABC transporter" evidence="12">
    <location>
        <begin position="3"/>
        <end position="232"/>
    </location>
</feature>
<reference evidence="13 14" key="1">
    <citation type="journal article" date="2019" name="Int. J. Syst. Evol. Microbiol.">
        <title>The Global Catalogue of Microorganisms (GCM) 10K type strain sequencing project: providing services to taxonomists for standard genome sequencing and annotation.</title>
        <authorList>
            <consortium name="The Broad Institute Genomics Platform"/>
            <consortium name="The Broad Institute Genome Sequencing Center for Infectious Disease"/>
            <person name="Wu L."/>
            <person name="Ma J."/>
        </authorList>
    </citation>
    <scope>NUCLEOTIDE SEQUENCE [LARGE SCALE GENOMIC DNA]</scope>
    <source>
        <strain evidence="13 14">JCM 19585</strain>
    </source>
</reference>
<evidence type="ECO:0000259" key="12">
    <source>
        <dbReference type="PROSITE" id="PS50893"/>
    </source>
</evidence>
<evidence type="ECO:0000256" key="1">
    <source>
        <dbReference type="ARBA" id="ARBA00004202"/>
    </source>
</evidence>
<keyword evidence="14" id="KW-1185">Reference proteome</keyword>
<evidence type="ECO:0000256" key="11">
    <source>
        <dbReference type="ARBA" id="ARBA00057369"/>
    </source>
</evidence>
<sequence>MSLELGGVEKTYGDAVALRGIDLDVREGEFFTLVGPSGCGKTTTLRCVAGLEEPTAGTVRFDGRDVTGLAPEERNVGVVFQHYALFPTMTVRENVAYGLQFDPPAGSVAARVDELLDLVDLPGMGERMPDELSGGQRQRVALARALAPEPDVLLLDEPLSALDARLRERLRLEVKRVQRELDITTIYVTHDQAEALAVSDRLAVMHDGRVAQVGEPEAVYDGPETRFVAEFLGENNCLEGRASRGVGGETGGSVVAVGDREFAVAGDHEGPVTLCVRPESLDVTASHNRFDAAVTDVEFLGDAYRVHFEWNGRPLLARLDEPPTGTVTLGFDPGDATVLER</sequence>
<dbReference type="Gene3D" id="3.40.50.300">
    <property type="entry name" value="P-loop containing nucleotide triphosphate hydrolases"/>
    <property type="match status" value="1"/>
</dbReference>
<dbReference type="Proteomes" id="UP000628840">
    <property type="component" value="Unassembled WGS sequence"/>
</dbReference>
<name>A0A830FAL0_9EURY</name>
<dbReference type="Gene3D" id="2.40.50.100">
    <property type="match status" value="1"/>
</dbReference>
<gene>
    <name evidence="13" type="ORF">GCM10009037_19330</name>
</gene>
<dbReference type="PANTHER" id="PTHR42781">
    <property type="entry name" value="SPERMIDINE/PUTRESCINE IMPORT ATP-BINDING PROTEIN POTA"/>
    <property type="match status" value="1"/>
</dbReference>
<dbReference type="GO" id="GO:0043190">
    <property type="term" value="C:ATP-binding cassette (ABC) transporter complex"/>
    <property type="evidence" value="ECO:0007669"/>
    <property type="project" value="InterPro"/>
</dbReference>
<evidence type="ECO:0000256" key="2">
    <source>
        <dbReference type="ARBA" id="ARBA00022448"/>
    </source>
</evidence>
<evidence type="ECO:0000256" key="10">
    <source>
        <dbReference type="ARBA" id="ARBA00047936"/>
    </source>
</evidence>
<evidence type="ECO:0000256" key="6">
    <source>
        <dbReference type="ARBA" id="ARBA00038307"/>
    </source>
</evidence>
<dbReference type="PROSITE" id="PS50893">
    <property type="entry name" value="ABC_TRANSPORTER_2"/>
    <property type="match status" value="1"/>
</dbReference>
<evidence type="ECO:0000256" key="5">
    <source>
        <dbReference type="ARBA" id="ARBA00022840"/>
    </source>
</evidence>
<keyword evidence="3" id="KW-0500">Molybdenum</keyword>
<comment type="subunit">
    <text evidence="7">The complex is composed of two ATP-binding proteins (WtpC), two transmembrane proteins (WtpB) and a solute-binding protein (WtpA).</text>
</comment>
<dbReference type="InterPro" id="IPR003439">
    <property type="entry name" value="ABC_transporter-like_ATP-bd"/>
</dbReference>
<dbReference type="SUPFAM" id="SSF50331">
    <property type="entry name" value="MOP-like"/>
    <property type="match status" value="1"/>
</dbReference>
<dbReference type="PANTHER" id="PTHR42781:SF4">
    <property type="entry name" value="SPERMIDINE_PUTRESCINE IMPORT ATP-BINDING PROTEIN POTA"/>
    <property type="match status" value="1"/>
</dbReference>
<keyword evidence="4" id="KW-0547">Nucleotide-binding</keyword>
<comment type="caution">
    <text evidence="13">The sequence shown here is derived from an EMBL/GenBank/DDBJ whole genome shotgun (WGS) entry which is preliminary data.</text>
</comment>
<evidence type="ECO:0000313" key="13">
    <source>
        <dbReference type="EMBL" id="GGL35852.1"/>
    </source>
</evidence>
<dbReference type="GO" id="GO:0016887">
    <property type="term" value="F:ATP hydrolysis activity"/>
    <property type="evidence" value="ECO:0007669"/>
    <property type="project" value="InterPro"/>
</dbReference>
<evidence type="ECO:0000256" key="7">
    <source>
        <dbReference type="ARBA" id="ARBA00038781"/>
    </source>
</evidence>
<dbReference type="FunFam" id="3.40.50.300:FF:000425">
    <property type="entry name" value="Probable ABC transporter, ATP-binding subunit"/>
    <property type="match status" value="1"/>
</dbReference>
<dbReference type="InterPro" id="IPR003593">
    <property type="entry name" value="AAA+_ATPase"/>
</dbReference>
<dbReference type="PROSITE" id="PS00211">
    <property type="entry name" value="ABC_TRANSPORTER_1"/>
    <property type="match status" value="1"/>
</dbReference>
<keyword evidence="2" id="KW-0813">Transport</keyword>
<dbReference type="InterPro" id="IPR050093">
    <property type="entry name" value="ABC_SmlMolc_Importer"/>
</dbReference>
<evidence type="ECO:0000256" key="9">
    <source>
        <dbReference type="ARBA" id="ARBA00041133"/>
    </source>
</evidence>
<evidence type="ECO:0000256" key="4">
    <source>
        <dbReference type="ARBA" id="ARBA00022741"/>
    </source>
</evidence>
<comment type="function">
    <text evidence="11">Part of the ABC transporter complex WtpABC involved in molybdate/tungstate import. Responsible for energy coupling to the transport system.</text>
</comment>
<accession>A0A830FAL0</accession>
<proteinExistence type="inferred from homology"/>
<comment type="catalytic activity">
    <reaction evidence="10">
        <text>tungstate(in) + ATP + H2O = tungstate(out) + ADP + phosphate + H(+)</text>
        <dbReference type="Rhea" id="RHEA:35027"/>
        <dbReference type="ChEBI" id="CHEBI:15377"/>
        <dbReference type="ChEBI" id="CHEBI:15378"/>
        <dbReference type="ChEBI" id="CHEBI:30616"/>
        <dbReference type="ChEBI" id="CHEBI:43474"/>
        <dbReference type="ChEBI" id="CHEBI:46502"/>
        <dbReference type="ChEBI" id="CHEBI:456216"/>
        <dbReference type="EC" id="7.3.2.6"/>
    </reaction>
</comment>
<dbReference type="InterPro" id="IPR027417">
    <property type="entry name" value="P-loop_NTPase"/>
</dbReference>
<dbReference type="Pfam" id="PF08402">
    <property type="entry name" value="TOBE_2"/>
    <property type="match status" value="1"/>
</dbReference>
<dbReference type="EMBL" id="BMPF01000002">
    <property type="protein sequence ID" value="GGL35852.1"/>
    <property type="molecule type" value="Genomic_DNA"/>
</dbReference>
<dbReference type="Pfam" id="PF00005">
    <property type="entry name" value="ABC_tran"/>
    <property type="match status" value="1"/>
</dbReference>
<evidence type="ECO:0000256" key="3">
    <source>
        <dbReference type="ARBA" id="ARBA00022505"/>
    </source>
</evidence>
<dbReference type="InterPro" id="IPR017871">
    <property type="entry name" value="ABC_transporter-like_CS"/>
</dbReference>
<organism evidence="13 14">
    <name type="scientific">Halarchaeum grantii</name>
    <dbReference type="NCBI Taxonomy" id="1193105"/>
    <lineage>
        <taxon>Archaea</taxon>
        <taxon>Methanobacteriati</taxon>
        <taxon>Methanobacteriota</taxon>
        <taxon>Stenosarchaea group</taxon>
        <taxon>Halobacteria</taxon>
        <taxon>Halobacteriales</taxon>
        <taxon>Halobacteriaceae</taxon>
    </lineage>
</organism>
<dbReference type="SUPFAM" id="SSF52540">
    <property type="entry name" value="P-loop containing nucleoside triphosphate hydrolases"/>
    <property type="match status" value="1"/>
</dbReference>
<dbReference type="SMART" id="SM00382">
    <property type="entry name" value="AAA"/>
    <property type="match status" value="1"/>
</dbReference>
<dbReference type="InterPro" id="IPR008995">
    <property type="entry name" value="Mo/tungstate-bd_C_term_dom"/>
</dbReference>
<dbReference type="AlphaFoldDB" id="A0A830FAL0"/>
<dbReference type="GO" id="GO:0005524">
    <property type="term" value="F:ATP binding"/>
    <property type="evidence" value="ECO:0007669"/>
    <property type="project" value="UniProtKB-KW"/>
</dbReference>
<keyword evidence="5" id="KW-0067">ATP-binding</keyword>
<dbReference type="EC" id="7.3.2.6" evidence="8"/>